<sequence length="51" mass="5346">MSSPQENSHGSGWRGGVENGSKCSGGPVRRPARRGTRGHVDKQQQLGALAC</sequence>
<proteinExistence type="predicted"/>
<feature type="compositionally biased region" description="Polar residues" evidence="1">
    <location>
        <begin position="1"/>
        <end position="10"/>
    </location>
</feature>
<accession>A0AAP0L9T2</accession>
<reference evidence="2 3" key="1">
    <citation type="submission" date="2024-01" db="EMBL/GenBank/DDBJ databases">
        <title>Genome assemblies of Stephania.</title>
        <authorList>
            <person name="Yang L."/>
        </authorList>
    </citation>
    <scope>NUCLEOTIDE SEQUENCE [LARGE SCALE GENOMIC DNA]</scope>
    <source>
        <strain evidence="2">JXDWG</strain>
        <tissue evidence="2">Leaf</tissue>
    </source>
</reference>
<protein>
    <submittedName>
        <fullName evidence="2">Uncharacterized protein</fullName>
    </submittedName>
</protein>
<comment type="caution">
    <text evidence="2">The sequence shown here is derived from an EMBL/GenBank/DDBJ whole genome shotgun (WGS) entry which is preliminary data.</text>
</comment>
<evidence type="ECO:0000313" key="2">
    <source>
        <dbReference type="EMBL" id="KAK9166625.1"/>
    </source>
</evidence>
<dbReference type="Proteomes" id="UP001419268">
    <property type="component" value="Unassembled WGS sequence"/>
</dbReference>
<keyword evidence="3" id="KW-1185">Reference proteome</keyword>
<organism evidence="2 3">
    <name type="scientific">Stephania cephalantha</name>
    <dbReference type="NCBI Taxonomy" id="152367"/>
    <lineage>
        <taxon>Eukaryota</taxon>
        <taxon>Viridiplantae</taxon>
        <taxon>Streptophyta</taxon>
        <taxon>Embryophyta</taxon>
        <taxon>Tracheophyta</taxon>
        <taxon>Spermatophyta</taxon>
        <taxon>Magnoliopsida</taxon>
        <taxon>Ranunculales</taxon>
        <taxon>Menispermaceae</taxon>
        <taxon>Menispermoideae</taxon>
        <taxon>Cissampelideae</taxon>
        <taxon>Stephania</taxon>
    </lineage>
</organism>
<evidence type="ECO:0000256" key="1">
    <source>
        <dbReference type="SAM" id="MobiDB-lite"/>
    </source>
</evidence>
<name>A0AAP0L9T2_9MAGN</name>
<feature type="region of interest" description="Disordered" evidence="1">
    <location>
        <begin position="1"/>
        <end position="51"/>
    </location>
</feature>
<dbReference type="AlphaFoldDB" id="A0AAP0L9T2"/>
<dbReference type="EMBL" id="JBBNAG010000001">
    <property type="protein sequence ID" value="KAK9166625.1"/>
    <property type="molecule type" value="Genomic_DNA"/>
</dbReference>
<gene>
    <name evidence="2" type="ORF">Scep_001816</name>
</gene>
<evidence type="ECO:0000313" key="3">
    <source>
        <dbReference type="Proteomes" id="UP001419268"/>
    </source>
</evidence>